<dbReference type="Pfam" id="PF18066">
    <property type="entry name" value="Phage_ABA_S"/>
    <property type="match status" value="1"/>
</dbReference>
<dbReference type="AlphaFoldDB" id="A0A0F9ED48"/>
<reference evidence="2" key="1">
    <citation type="journal article" date="2015" name="Nature">
        <title>Complex archaea that bridge the gap between prokaryotes and eukaryotes.</title>
        <authorList>
            <person name="Spang A."/>
            <person name="Saw J.H."/>
            <person name="Jorgensen S.L."/>
            <person name="Zaremba-Niedzwiedzka K."/>
            <person name="Martijn J."/>
            <person name="Lind A.E."/>
            <person name="van Eijk R."/>
            <person name="Schleper C."/>
            <person name="Guy L."/>
            <person name="Ettema T.J."/>
        </authorList>
    </citation>
    <scope>NUCLEOTIDE SEQUENCE</scope>
</reference>
<dbReference type="Gene3D" id="3.30.2120.10">
    <property type="entry name" value="Bacillus phage protein-like"/>
    <property type="match status" value="1"/>
</dbReference>
<dbReference type="EMBL" id="LAZR01027929">
    <property type="protein sequence ID" value="KKL64166.1"/>
    <property type="molecule type" value="Genomic_DNA"/>
</dbReference>
<dbReference type="InterPro" id="IPR041270">
    <property type="entry name" value="Phage_ABA_S"/>
</dbReference>
<sequence length="118" mass="13446">MNNQAVVKFLAEQVMGWVYDEKLDGWLGVDEFAPVYFDPVNDIKDAWMVVEWMVANGYCVDTLSPYRVLNKVYEWTVQIEFILTEKTSEAEASTIQEAICIAAVKALADDEQLKEMGL</sequence>
<evidence type="ECO:0000313" key="2">
    <source>
        <dbReference type="EMBL" id="KKL64166.1"/>
    </source>
</evidence>
<gene>
    <name evidence="2" type="ORF">LCGC14_2167760</name>
</gene>
<comment type="caution">
    <text evidence="2">The sequence shown here is derived from an EMBL/GenBank/DDBJ whole genome shotgun (WGS) entry which is preliminary data.</text>
</comment>
<organism evidence="2">
    <name type="scientific">marine sediment metagenome</name>
    <dbReference type="NCBI Taxonomy" id="412755"/>
    <lineage>
        <taxon>unclassified sequences</taxon>
        <taxon>metagenomes</taxon>
        <taxon>ecological metagenomes</taxon>
    </lineage>
</organism>
<accession>A0A0F9ED48</accession>
<feature type="domain" description="Phage ABA sandwich" evidence="1">
    <location>
        <begin position="9"/>
        <end position="104"/>
    </location>
</feature>
<protein>
    <recommendedName>
        <fullName evidence="1">Phage ABA sandwich domain-containing protein</fullName>
    </recommendedName>
</protein>
<name>A0A0F9ED48_9ZZZZ</name>
<evidence type="ECO:0000259" key="1">
    <source>
        <dbReference type="Pfam" id="PF18066"/>
    </source>
</evidence>
<dbReference type="InterPro" id="IPR028985">
    <property type="entry name" value="Bacillus_phage_prot-like"/>
</dbReference>
<proteinExistence type="predicted"/>